<dbReference type="AlphaFoldDB" id="A0A1R1PQG8"/>
<gene>
    <name evidence="2" type="ORF">AX774_g3349</name>
    <name evidence="1" type="ORF">AX774_g5553</name>
</gene>
<protein>
    <submittedName>
        <fullName evidence="2">Uncharacterized protein</fullName>
    </submittedName>
</protein>
<accession>A0A1R1PQG8</accession>
<dbReference type="EMBL" id="LSSK01000496">
    <property type="protein sequence ID" value="OMH83153.1"/>
    <property type="molecule type" value="Genomic_DNA"/>
</dbReference>
<evidence type="ECO:0000313" key="2">
    <source>
        <dbReference type="EMBL" id="OMH83153.1"/>
    </source>
</evidence>
<dbReference type="Proteomes" id="UP000188320">
    <property type="component" value="Unassembled WGS sequence"/>
</dbReference>
<comment type="caution">
    <text evidence="2">The sequence shown here is derived from an EMBL/GenBank/DDBJ whole genome shotgun (WGS) entry which is preliminary data.</text>
</comment>
<evidence type="ECO:0000313" key="1">
    <source>
        <dbReference type="EMBL" id="OMH80993.1"/>
    </source>
</evidence>
<dbReference type="EMBL" id="LSSK01001017">
    <property type="protein sequence ID" value="OMH80993.1"/>
    <property type="molecule type" value="Genomic_DNA"/>
</dbReference>
<reference evidence="3" key="1">
    <citation type="submission" date="2017-01" db="EMBL/GenBank/DDBJ databases">
        <authorList>
            <person name="Wang Y."/>
            <person name="White M."/>
            <person name="Kvist S."/>
            <person name="Moncalvo J.-M."/>
        </authorList>
    </citation>
    <scope>NUCLEOTIDE SEQUENCE [LARGE SCALE GENOMIC DNA]</scope>
    <source>
        <strain evidence="3">COL-18-3</strain>
    </source>
</reference>
<sequence length="98" mass="11175">MLKVRNIVRVQNPIYALMLNSSARKVFLVSLPNGVKRESILNAHCPAATGIDTGLVCEYTIPKSKTFRLVYHHVKVPQILWEGTHTWSKKYRAKILCL</sequence>
<evidence type="ECO:0000313" key="3">
    <source>
        <dbReference type="Proteomes" id="UP000188320"/>
    </source>
</evidence>
<name>A0A1R1PQG8_ZANCU</name>
<proteinExistence type="predicted"/>
<reference evidence="2" key="2">
    <citation type="submission" date="2017-01" db="EMBL/GenBank/DDBJ databases">
        <authorList>
            <person name="Mah S.A."/>
            <person name="Swanson W.J."/>
            <person name="Moy G.W."/>
            <person name="Vacquier V.D."/>
        </authorList>
    </citation>
    <scope>NUCLEOTIDE SEQUENCE [LARGE SCALE GENOMIC DNA]</scope>
    <source>
        <strain evidence="2">COL-18-3</strain>
    </source>
</reference>
<organism evidence="2 3">
    <name type="scientific">Zancudomyces culisetae</name>
    <name type="common">Gut fungus</name>
    <name type="synonym">Smittium culisetae</name>
    <dbReference type="NCBI Taxonomy" id="1213189"/>
    <lineage>
        <taxon>Eukaryota</taxon>
        <taxon>Fungi</taxon>
        <taxon>Fungi incertae sedis</taxon>
        <taxon>Zoopagomycota</taxon>
        <taxon>Kickxellomycotina</taxon>
        <taxon>Harpellomycetes</taxon>
        <taxon>Harpellales</taxon>
        <taxon>Legeriomycetaceae</taxon>
        <taxon>Zancudomyces</taxon>
    </lineage>
</organism>
<keyword evidence="3" id="KW-1185">Reference proteome</keyword>